<accession>A0A1X0ND96</accession>
<evidence type="ECO:0000313" key="1">
    <source>
        <dbReference type="EMBL" id="ORC80207.1"/>
    </source>
</evidence>
<name>A0A1X0ND96_9TRYP</name>
<dbReference type="VEuPathDB" id="TriTrypDB:TM35_001761000"/>
<dbReference type="Proteomes" id="UP000192257">
    <property type="component" value="Unassembled WGS sequence"/>
</dbReference>
<feature type="non-terminal residue" evidence="1">
    <location>
        <position position="101"/>
    </location>
</feature>
<dbReference type="GeneID" id="39991744"/>
<dbReference type="AlphaFoldDB" id="A0A1X0ND96"/>
<feature type="non-terminal residue" evidence="1">
    <location>
        <position position="1"/>
    </location>
</feature>
<protein>
    <submittedName>
        <fullName evidence="1">Uncharacterized protein</fullName>
    </submittedName>
</protein>
<dbReference type="EMBL" id="NBCO01000176">
    <property type="protein sequence ID" value="ORC80207.1"/>
    <property type="molecule type" value="Genomic_DNA"/>
</dbReference>
<evidence type="ECO:0000313" key="2">
    <source>
        <dbReference type="Proteomes" id="UP000192257"/>
    </source>
</evidence>
<dbReference type="RefSeq" id="XP_028876742.1">
    <property type="nucleotide sequence ID" value="XM_029031964.1"/>
</dbReference>
<reference evidence="1 2" key="1">
    <citation type="submission" date="2017-03" db="EMBL/GenBank/DDBJ databases">
        <title>An alternative strategy for trypanosome survival in the mammalian bloodstream revealed through genome and transcriptome analysis of the ubiquitous bovine parasite Trypanosoma (Megatrypanum) theileri.</title>
        <authorList>
            <person name="Kelly S."/>
            <person name="Ivens A."/>
            <person name="Mott A."/>
            <person name="O'Neill E."/>
            <person name="Emms D."/>
            <person name="Macleod O."/>
            <person name="Voorheis P."/>
            <person name="Matthews J."/>
            <person name="Matthews K."/>
            <person name="Carrington M."/>
        </authorList>
    </citation>
    <scope>NUCLEOTIDE SEQUENCE [LARGE SCALE GENOMIC DNA]</scope>
    <source>
        <strain evidence="1">Edinburgh</strain>
    </source>
</reference>
<gene>
    <name evidence="1" type="ORF">TM35_001761000</name>
</gene>
<comment type="caution">
    <text evidence="1">The sequence shown here is derived from an EMBL/GenBank/DDBJ whole genome shotgun (WGS) entry which is preliminary data.</text>
</comment>
<sequence length="101" mass="10833">VRHGDELLGATANGLDCQRGLGTPNGDVAQRVHVTVKVSPLDVLAQEDKVVGHDVSLGSAQCLAVVCRVERQVSRDGLLRTAHAAHRRWAVHVNKCIVVAR</sequence>
<keyword evidence="2" id="KW-1185">Reference proteome</keyword>
<proteinExistence type="predicted"/>
<organism evidence="1 2">
    <name type="scientific">Trypanosoma theileri</name>
    <dbReference type="NCBI Taxonomy" id="67003"/>
    <lineage>
        <taxon>Eukaryota</taxon>
        <taxon>Discoba</taxon>
        <taxon>Euglenozoa</taxon>
        <taxon>Kinetoplastea</taxon>
        <taxon>Metakinetoplastina</taxon>
        <taxon>Trypanosomatida</taxon>
        <taxon>Trypanosomatidae</taxon>
        <taxon>Trypanosoma</taxon>
    </lineage>
</organism>